<feature type="transmembrane region" description="Helical" evidence="1">
    <location>
        <begin position="32"/>
        <end position="59"/>
    </location>
</feature>
<gene>
    <name evidence="2" type="ORF">DERP_008983</name>
</gene>
<keyword evidence="1" id="KW-0472">Membrane</keyword>
<reference evidence="2 3" key="2">
    <citation type="journal article" date="2022" name="Mol. Biol. Evol.">
        <title>Comparative Genomics Reveals Insights into the Divergent Evolution of Astigmatic Mites and Household Pest Adaptations.</title>
        <authorList>
            <person name="Xiong Q."/>
            <person name="Wan A.T."/>
            <person name="Liu X."/>
            <person name="Fung C.S."/>
            <person name="Xiao X."/>
            <person name="Malainual N."/>
            <person name="Hou J."/>
            <person name="Wang L."/>
            <person name="Wang M."/>
            <person name="Yang K.Y."/>
            <person name="Cui Y."/>
            <person name="Leung E.L."/>
            <person name="Nong W."/>
            <person name="Shin S.K."/>
            <person name="Au S.W."/>
            <person name="Jeong K.Y."/>
            <person name="Chew F.T."/>
            <person name="Hui J.H."/>
            <person name="Leung T.F."/>
            <person name="Tungtrongchitr A."/>
            <person name="Zhong N."/>
            <person name="Liu Z."/>
            <person name="Tsui S.K."/>
        </authorList>
    </citation>
    <scope>NUCLEOTIDE SEQUENCE [LARGE SCALE GENOMIC DNA]</scope>
    <source>
        <strain evidence="2">Derp</strain>
    </source>
</reference>
<evidence type="ECO:0000313" key="3">
    <source>
        <dbReference type="Proteomes" id="UP000887458"/>
    </source>
</evidence>
<reference evidence="2 3" key="1">
    <citation type="journal article" date="2018" name="J. Allergy Clin. Immunol.">
        <title>High-quality assembly of Dermatophagoides pteronyssinus genome and transcriptome reveals a wide range of novel allergens.</title>
        <authorList>
            <person name="Liu X.Y."/>
            <person name="Yang K.Y."/>
            <person name="Wang M.Q."/>
            <person name="Kwok J.S."/>
            <person name="Zeng X."/>
            <person name="Yang Z."/>
            <person name="Xiao X.J."/>
            <person name="Lau C.P."/>
            <person name="Li Y."/>
            <person name="Huang Z.M."/>
            <person name="Ba J.G."/>
            <person name="Yim A.K."/>
            <person name="Ouyang C.Y."/>
            <person name="Ngai S.M."/>
            <person name="Chan T.F."/>
            <person name="Leung E.L."/>
            <person name="Liu L."/>
            <person name="Liu Z.G."/>
            <person name="Tsui S.K."/>
        </authorList>
    </citation>
    <scope>NUCLEOTIDE SEQUENCE [LARGE SCALE GENOMIC DNA]</scope>
    <source>
        <strain evidence="2">Derp</strain>
    </source>
</reference>
<dbReference type="Proteomes" id="UP000887458">
    <property type="component" value="Unassembled WGS sequence"/>
</dbReference>
<proteinExistence type="predicted"/>
<evidence type="ECO:0000313" key="2">
    <source>
        <dbReference type="EMBL" id="KAH9421582.1"/>
    </source>
</evidence>
<comment type="caution">
    <text evidence="2">The sequence shown here is derived from an EMBL/GenBank/DDBJ whole genome shotgun (WGS) entry which is preliminary data.</text>
</comment>
<dbReference type="EMBL" id="NJHN03000039">
    <property type="protein sequence ID" value="KAH9421582.1"/>
    <property type="molecule type" value="Genomic_DNA"/>
</dbReference>
<sequence length="87" mass="10183">NLIMLTIIRKENINYNQQILTNFTTTMKKHQYLIKMVTLSISIFNDIIILMVVVMQSILSVKHHHQKKLTLFLTFGLQPANNNTRVD</sequence>
<keyword evidence="1" id="KW-1133">Transmembrane helix</keyword>
<organism evidence="2 3">
    <name type="scientific">Dermatophagoides pteronyssinus</name>
    <name type="common">European house dust mite</name>
    <dbReference type="NCBI Taxonomy" id="6956"/>
    <lineage>
        <taxon>Eukaryota</taxon>
        <taxon>Metazoa</taxon>
        <taxon>Ecdysozoa</taxon>
        <taxon>Arthropoda</taxon>
        <taxon>Chelicerata</taxon>
        <taxon>Arachnida</taxon>
        <taxon>Acari</taxon>
        <taxon>Acariformes</taxon>
        <taxon>Sarcoptiformes</taxon>
        <taxon>Astigmata</taxon>
        <taxon>Psoroptidia</taxon>
        <taxon>Analgoidea</taxon>
        <taxon>Pyroglyphidae</taxon>
        <taxon>Dermatophagoidinae</taxon>
        <taxon>Dermatophagoides</taxon>
    </lineage>
</organism>
<protein>
    <submittedName>
        <fullName evidence="2">Uncharacterized protein</fullName>
    </submittedName>
</protein>
<keyword evidence="3" id="KW-1185">Reference proteome</keyword>
<keyword evidence="1" id="KW-0812">Transmembrane</keyword>
<accession>A0ABQ8JG36</accession>
<feature type="non-terminal residue" evidence="2">
    <location>
        <position position="1"/>
    </location>
</feature>
<name>A0ABQ8JG36_DERPT</name>
<evidence type="ECO:0000256" key="1">
    <source>
        <dbReference type="SAM" id="Phobius"/>
    </source>
</evidence>